<keyword evidence="4 9" id="KW-1133">Transmembrane helix</keyword>
<feature type="transmembrane region" description="Helical" evidence="9">
    <location>
        <begin position="483"/>
        <end position="502"/>
    </location>
</feature>
<dbReference type="PROSITE" id="PS50088">
    <property type="entry name" value="ANK_REPEAT"/>
    <property type="match status" value="1"/>
</dbReference>
<dbReference type="InterPro" id="IPR026961">
    <property type="entry name" value="PGG_dom"/>
</dbReference>
<evidence type="ECO:0000256" key="5">
    <source>
        <dbReference type="ARBA" id="ARBA00023043"/>
    </source>
</evidence>
<protein>
    <submittedName>
        <fullName evidence="11">PGG domain</fullName>
    </submittedName>
</protein>
<feature type="transmembrane region" description="Helical" evidence="9">
    <location>
        <begin position="416"/>
        <end position="434"/>
    </location>
</feature>
<name>A0A8T2DSH1_ARASU</name>
<dbReference type="PROSITE" id="PS50297">
    <property type="entry name" value="ANK_REP_REGION"/>
    <property type="match status" value="1"/>
</dbReference>
<evidence type="ECO:0000313" key="12">
    <source>
        <dbReference type="Proteomes" id="UP000694251"/>
    </source>
</evidence>
<proteinExistence type="predicted"/>
<dbReference type="InterPro" id="IPR036770">
    <property type="entry name" value="Ankyrin_rpt-contain_sf"/>
</dbReference>
<dbReference type="InterPro" id="IPR002110">
    <property type="entry name" value="Ankyrin_rpt"/>
</dbReference>
<dbReference type="SMR" id="A0A8T2DSH1"/>
<dbReference type="EMBL" id="JAEFBJ010000005">
    <property type="protein sequence ID" value="KAG7612484.1"/>
    <property type="molecule type" value="Genomic_DNA"/>
</dbReference>
<evidence type="ECO:0000256" key="2">
    <source>
        <dbReference type="ARBA" id="ARBA00022692"/>
    </source>
</evidence>
<keyword evidence="5 7" id="KW-0040">ANK repeat</keyword>
<dbReference type="FunFam" id="1.25.40.20:FF:000896">
    <property type="entry name" value="Ankyrin repeat family protein"/>
    <property type="match status" value="1"/>
</dbReference>
<evidence type="ECO:0000256" key="6">
    <source>
        <dbReference type="ARBA" id="ARBA00023136"/>
    </source>
</evidence>
<dbReference type="Gene3D" id="1.25.40.20">
    <property type="entry name" value="Ankyrin repeat-containing domain"/>
    <property type="match status" value="1"/>
</dbReference>
<evidence type="ECO:0000256" key="8">
    <source>
        <dbReference type="SAM" id="MobiDB-lite"/>
    </source>
</evidence>
<evidence type="ECO:0000256" key="4">
    <source>
        <dbReference type="ARBA" id="ARBA00022989"/>
    </source>
</evidence>
<keyword evidence="12" id="KW-1185">Reference proteome</keyword>
<dbReference type="AlphaFoldDB" id="A0A8T2DSH1"/>
<evidence type="ECO:0000256" key="1">
    <source>
        <dbReference type="ARBA" id="ARBA00004141"/>
    </source>
</evidence>
<comment type="subcellular location">
    <subcellularLocation>
        <location evidence="1">Membrane</location>
        <topology evidence="1">Multi-pass membrane protein</topology>
    </subcellularLocation>
</comment>
<gene>
    <name evidence="11" type="ORF">ISN44_As05g044950</name>
</gene>
<reference evidence="11 12" key="1">
    <citation type="submission" date="2020-12" db="EMBL/GenBank/DDBJ databases">
        <title>Concerted genomic and epigenomic changes stabilize Arabidopsis allopolyploids.</title>
        <authorList>
            <person name="Chen Z."/>
        </authorList>
    </citation>
    <scope>NUCLEOTIDE SEQUENCE [LARGE SCALE GENOMIC DNA]</scope>
    <source>
        <strain evidence="11">As9502</strain>
        <tissue evidence="11">Leaf</tissue>
    </source>
</reference>
<feature type="domain" description="PGG" evidence="10">
    <location>
        <begin position="358"/>
        <end position="467"/>
    </location>
</feature>
<sequence>MALPMFGSIDFTNWFLKKLEEQDESFGGTFLHLAVKLGNEELVKKIVEIHPSLVSSTNTKSDTPLHLAARLGHTSILLLMLESTAESIESLEETVPNDLKLAEMVNKDGFTPLHCAVMNGSVETLTAFINKAPLSFDSVTLQTSETVFHLAARHKKMEAFIFMAKNANLRRLLYELDGEGNTVLHAAASVGFLSLVSYIVHEIKIEVTTQNDKGFEAVDLLNKDDEDFKMMSMILGHDSEIVQRAASSPRDAYTPSTQTEVENSEIHHEQGLVAPEIKEENVTNENNKVFEAIDLPTKEDGDLKMLAGTDSETFQLPSSRTGILTPETETEMVISNTLHGIRHGLRESRIKEKEMQSEALQNARNTITVVAVLIASVTFTCGLNPPGGVYQDGHFIGKATAGGTVAFKVFSVSNSIALFTSLCIVILLLSIIPFRTKSLKTFLIITHKMIWLAVIAMASAYVAGTCVTLPHSRGNKWVLKATLVIACVMLGGMFIFLWFKLANHMSRKKKMRKNMMSRIETLNKAAAFVDGYYSY</sequence>
<dbReference type="Proteomes" id="UP000694251">
    <property type="component" value="Chromosome 5"/>
</dbReference>
<keyword evidence="3" id="KW-0677">Repeat</keyword>
<evidence type="ECO:0000256" key="9">
    <source>
        <dbReference type="SAM" id="Phobius"/>
    </source>
</evidence>
<keyword evidence="6 9" id="KW-0472">Membrane</keyword>
<feature type="transmembrane region" description="Helical" evidence="9">
    <location>
        <begin position="441"/>
        <end position="463"/>
    </location>
</feature>
<accession>A0A8T2DSH1</accession>
<dbReference type="Pfam" id="PF00023">
    <property type="entry name" value="Ank"/>
    <property type="match status" value="1"/>
</dbReference>
<evidence type="ECO:0000259" key="10">
    <source>
        <dbReference type="Pfam" id="PF13962"/>
    </source>
</evidence>
<dbReference type="Pfam" id="PF12796">
    <property type="entry name" value="Ank_2"/>
    <property type="match status" value="1"/>
</dbReference>
<evidence type="ECO:0000313" key="11">
    <source>
        <dbReference type="EMBL" id="KAG7612484.1"/>
    </source>
</evidence>
<dbReference type="OrthoDB" id="1111506at2759"/>
<feature type="repeat" description="ANK" evidence="7">
    <location>
        <begin position="60"/>
        <end position="86"/>
    </location>
</feature>
<evidence type="ECO:0000256" key="3">
    <source>
        <dbReference type="ARBA" id="ARBA00022737"/>
    </source>
</evidence>
<comment type="caution">
    <text evidence="11">The sequence shown here is derived from an EMBL/GenBank/DDBJ whole genome shotgun (WGS) entry which is preliminary data.</text>
</comment>
<dbReference type="Pfam" id="PF13962">
    <property type="entry name" value="PGG"/>
    <property type="match status" value="1"/>
</dbReference>
<dbReference type="PANTHER" id="PTHR24186">
    <property type="entry name" value="PROTEIN PHOSPHATASE 1 REGULATORY SUBUNIT"/>
    <property type="match status" value="1"/>
</dbReference>
<dbReference type="GO" id="GO:0005886">
    <property type="term" value="C:plasma membrane"/>
    <property type="evidence" value="ECO:0007669"/>
    <property type="project" value="TreeGrafter"/>
</dbReference>
<evidence type="ECO:0000256" key="7">
    <source>
        <dbReference type="PROSITE-ProRule" id="PRU00023"/>
    </source>
</evidence>
<feature type="region of interest" description="Disordered" evidence="8">
    <location>
        <begin position="246"/>
        <end position="267"/>
    </location>
</feature>
<dbReference type="PANTHER" id="PTHR24186:SF38">
    <property type="entry name" value="ANKYRIN REPEAT FAMILY PROTEIN"/>
    <property type="match status" value="1"/>
</dbReference>
<organism evidence="11 12">
    <name type="scientific">Arabidopsis suecica</name>
    <name type="common">Swedish thale-cress</name>
    <name type="synonym">Cardaminopsis suecica</name>
    <dbReference type="NCBI Taxonomy" id="45249"/>
    <lineage>
        <taxon>Eukaryota</taxon>
        <taxon>Viridiplantae</taxon>
        <taxon>Streptophyta</taxon>
        <taxon>Embryophyta</taxon>
        <taxon>Tracheophyta</taxon>
        <taxon>Spermatophyta</taxon>
        <taxon>Magnoliopsida</taxon>
        <taxon>eudicotyledons</taxon>
        <taxon>Gunneridae</taxon>
        <taxon>Pentapetalae</taxon>
        <taxon>rosids</taxon>
        <taxon>malvids</taxon>
        <taxon>Brassicales</taxon>
        <taxon>Brassicaceae</taxon>
        <taxon>Camelineae</taxon>
        <taxon>Arabidopsis</taxon>
    </lineage>
</organism>
<dbReference type="SUPFAM" id="SSF48403">
    <property type="entry name" value="Ankyrin repeat"/>
    <property type="match status" value="1"/>
</dbReference>
<dbReference type="SMART" id="SM00248">
    <property type="entry name" value="ANK"/>
    <property type="match status" value="5"/>
</dbReference>
<keyword evidence="2 9" id="KW-0812">Transmembrane</keyword>